<accession>A0A2U1MXR8</accession>
<dbReference type="GO" id="GO:0007389">
    <property type="term" value="P:pattern specification process"/>
    <property type="evidence" value="ECO:0007669"/>
    <property type="project" value="TreeGrafter"/>
</dbReference>
<evidence type="ECO:0008006" key="4">
    <source>
        <dbReference type="Google" id="ProtNLM"/>
    </source>
</evidence>
<proteinExistence type="predicted"/>
<dbReference type="PANTHER" id="PTHR21677">
    <property type="entry name" value="CRAMPED PROTEIN"/>
    <property type="match status" value="1"/>
</dbReference>
<evidence type="ECO:0000256" key="1">
    <source>
        <dbReference type="SAM" id="MobiDB-lite"/>
    </source>
</evidence>
<organism evidence="2 3">
    <name type="scientific">Artemisia annua</name>
    <name type="common">Sweet wormwood</name>
    <dbReference type="NCBI Taxonomy" id="35608"/>
    <lineage>
        <taxon>Eukaryota</taxon>
        <taxon>Viridiplantae</taxon>
        <taxon>Streptophyta</taxon>
        <taxon>Embryophyta</taxon>
        <taxon>Tracheophyta</taxon>
        <taxon>Spermatophyta</taxon>
        <taxon>Magnoliopsida</taxon>
        <taxon>eudicotyledons</taxon>
        <taxon>Gunneridae</taxon>
        <taxon>Pentapetalae</taxon>
        <taxon>asterids</taxon>
        <taxon>campanulids</taxon>
        <taxon>Asterales</taxon>
        <taxon>Asteraceae</taxon>
        <taxon>Asteroideae</taxon>
        <taxon>Anthemideae</taxon>
        <taxon>Artemisiinae</taxon>
        <taxon>Artemisia</taxon>
    </lineage>
</organism>
<reference evidence="2 3" key="1">
    <citation type="journal article" date="2018" name="Mol. Plant">
        <title>The genome of Artemisia annua provides insight into the evolution of Asteraceae family and artemisinin biosynthesis.</title>
        <authorList>
            <person name="Shen Q."/>
            <person name="Zhang L."/>
            <person name="Liao Z."/>
            <person name="Wang S."/>
            <person name="Yan T."/>
            <person name="Shi P."/>
            <person name="Liu M."/>
            <person name="Fu X."/>
            <person name="Pan Q."/>
            <person name="Wang Y."/>
            <person name="Lv Z."/>
            <person name="Lu X."/>
            <person name="Zhang F."/>
            <person name="Jiang W."/>
            <person name="Ma Y."/>
            <person name="Chen M."/>
            <person name="Hao X."/>
            <person name="Li L."/>
            <person name="Tang Y."/>
            <person name="Lv G."/>
            <person name="Zhou Y."/>
            <person name="Sun X."/>
            <person name="Brodelius P.E."/>
            <person name="Rose J.K.C."/>
            <person name="Tang K."/>
        </authorList>
    </citation>
    <scope>NUCLEOTIDE SEQUENCE [LARGE SCALE GENOMIC DNA]</scope>
    <source>
        <strain evidence="3">cv. Huhao1</strain>
        <tissue evidence="2">Leaf</tissue>
    </source>
</reference>
<gene>
    <name evidence="2" type="ORF">CTI12_AA330590</name>
</gene>
<keyword evidence="3" id="KW-1185">Reference proteome</keyword>
<name>A0A2U1MXR8_ARTAN</name>
<dbReference type="InterPro" id="IPR055315">
    <property type="entry name" value="Cramped-like"/>
</dbReference>
<dbReference type="Proteomes" id="UP000245207">
    <property type="component" value="Unassembled WGS sequence"/>
</dbReference>
<dbReference type="EMBL" id="PKPP01004119">
    <property type="protein sequence ID" value="PWA65994.1"/>
    <property type="molecule type" value="Genomic_DNA"/>
</dbReference>
<comment type="caution">
    <text evidence="2">The sequence shown here is derived from an EMBL/GenBank/DDBJ whole genome shotgun (WGS) entry which is preliminary data.</text>
</comment>
<dbReference type="GO" id="GO:0005634">
    <property type="term" value="C:nucleus"/>
    <property type="evidence" value="ECO:0007669"/>
    <property type="project" value="TreeGrafter"/>
</dbReference>
<dbReference type="GO" id="GO:0003682">
    <property type="term" value="F:chromatin binding"/>
    <property type="evidence" value="ECO:0007669"/>
    <property type="project" value="InterPro"/>
</dbReference>
<dbReference type="AlphaFoldDB" id="A0A2U1MXR8"/>
<evidence type="ECO:0000313" key="3">
    <source>
        <dbReference type="Proteomes" id="UP000245207"/>
    </source>
</evidence>
<protein>
    <recommendedName>
        <fullName evidence="4">TSL-kinase interacting protein 1</fullName>
    </recommendedName>
</protein>
<dbReference type="STRING" id="35608.A0A2U1MXR8"/>
<feature type="region of interest" description="Disordered" evidence="1">
    <location>
        <begin position="227"/>
        <end position="255"/>
    </location>
</feature>
<sequence length="493" mass="53960">MKRDVQRKGNIAQAPARLSVGTSKVKKGPTKQKGSAPKEASDVLSRQLSESKLPIGTRKDVTTLQLKSGELDPLTKIKLQLFPVDEVTRIRLIKDGLNPFLELTLKARKKISSVIKHIHTKWGASSIATGEPMLLPYDAHLRYPTMSRRWTSKDTVISAGDVYTAVGSPAIFRLSYGWFSDHEPERVSSAAGLHNCIKSESTQKQIETTEERNGLDATTKATVSTHVDTQVNKSRSHEWAVTPQEDGNTNLSRGRLLSGPSELVRISNNELISSDISIGGLLSEASLQGKLHNNGDMVTNGRIMGHQETPIRWDDSLTALSIGGLLSEVSMQAKFNKSGPKSSERDVMGHPSTLNSDSFDAMIASQLKSNPHVSKPSSLECRSSILDAEETCHAFALKKFASSNKSVRVTAIANQDLSSDSFRFPALREIDKQAVLAEDTSGQEPKMELFPRPQQFGEDNRSLGLRGITWNESLGPFDLGNSMAWMVSDVGNI</sequence>
<dbReference type="PANTHER" id="PTHR21677:SF4">
    <property type="entry name" value="TSL-KINASE INTERACTING-LIKE PROTEIN"/>
    <property type="match status" value="1"/>
</dbReference>
<feature type="region of interest" description="Disordered" evidence="1">
    <location>
        <begin position="1"/>
        <end position="49"/>
    </location>
</feature>
<evidence type="ECO:0000313" key="2">
    <source>
        <dbReference type="EMBL" id="PWA65994.1"/>
    </source>
</evidence>
<dbReference type="OrthoDB" id="745018at2759"/>